<evidence type="ECO:0000313" key="2">
    <source>
        <dbReference type="EMBL" id="BAN34369.1"/>
    </source>
</evidence>
<accession>S6AIL5</accession>
<keyword evidence="3" id="KW-1185">Reference proteome</keyword>
<evidence type="ECO:0000259" key="1">
    <source>
        <dbReference type="Pfam" id="PF00596"/>
    </source>
</evidence>
<feature type="domain" description="Class II aldolase/adducin N-terminal" evidence="1">
    <location>
        <begin position="5"/>
        <end position="97"/>
    </location>
</feature>
<dbReference type="KEGG" id="sdr:SCD_n00521"/>
<dbReference type="AlphaFoldDB" id="S6AIL5"/>
<dbReference type="InterPro" id="IPR036409">
    <property type="entry name" value="Aldolase_II/adducin_N_sf"/>
</dbReference>
<dbReference type="HOGENOM" id="CLU_723457_0_0_4"/>
<dbReference type="EMBL" id="AP013066">
    <property type="protein sequence ID" value="BAN34369.1"/>
    <property type="molecule type" value="Genomic_DNA"/>
</dbReference>
<gene>
    <name evidence="2" type="ORF">SCD_n00521</name>
</gene>
<protein>
    <submittedName>
        <fullName evidence="2">Short chain dehydrogenase</fullName>
    </submittedName>
</protein>
<evidence type="ECO:0000313" key="3">
    <source>
        <dbReference type="Proteomes" id="UP000015559"/>
    </source>
</evidence>
<organism evidence="2 3">
    <name type="scientific">Sulfuricella denitrificans (strain DSM 22764 / NBRC 105220 / skB26)</name>
    <dbReference type="NCBI Taxonomy" id="1163617"/>
    <lineage>
        <taxon>Bacteria</taxon>
        <taxon>Pseudomonadati</taxon>
        <taxon>Pseudomonadota</taxon>
        <taxon>Betaproteobacteria</taxon>
        <taxon>Nitrosomonadales</taxon>
        <taxon>Sulfuricellaceae</taxon>
        <taxon>Sulfuricella</taxon>
    </lineage>
</organism>
<dbReference type="SUPFAM" id="SSF53639">
    <property type="entry name" value="AraD/HMP-PK domain-like"/>
    <property type="match status" value="1"/>
</dbReference>
<dbReference type="RefSeq" id="WP_009206684.1">
    <property type="nucleotide sequence ID" value="NC_022357.1"/>
</dbReference>
<dbReference type="Gene3D" id="3.40.225.10">
    <property type="entry name" value="Class II aldolase/adducin N-terminal domain"/>
    <property type="match status" value="1"/>
</dbReference>
<reference evidence="2 3" key="1">
    <citation type="journal article" date="2012" name="Appl. Environ. Microbiol.">
        <title>Draft genome sequence of a psychrotolerant sulfur-oxidizing bacterium, Sulfuricella denitrificans skB26, and proteomic insights into cold adaptation.</title>
        <authorList>
            <person name="Watanabe T."/>
            <person name="Kojima H."/>
            <person name="Fukui M."/>
        </authorList>
    </citation>
    <scope>NUCLEOTIDE SEQUENCE [LARGE SCALE GENOMIC DNA]</scope>
    <source>
        <strain evidence="3">skB26</strain>
    </source>
</reference>
<dbReference type="eggNOG" id="COG3347">
    <property type="taxonomic scope" value="Bacteria"/>
</dbReference>
<sequence>MPFKWVEHTHADAVLAVANTDHGERHIQETFGDTVVIVPYRHSGFELAKACHDVFSHEATAKTIGMVLMHHGIFAFGTSAHESYERMIALVTRAEDYLKSRNAWDIPLRFPPAQTSSDQDLLALAALRRDISLAAGFPLVITLSSDLMSLAYARRPDLESLSQRGPATPQHAVFTKRVPMLGRDVAAFTSAYRRYLSENAPKEAERLPDTAPRIVLDPEWGLISVGITAFYADAAAEIYRHSMKIQSRAEALEAYASLPPREVLAAEIEYGGFELTMRNQCELAGQIVLVDRALSNQSKVAELLAKGAAVIGLDDDPAVKSLHPQPEYLGLCCEPDNPAQMEAALEQSLRRFGGIDQLITDNPTLAAACEPLLELSPVRKTA</sequence>
<dbReference type="Proteomes" id="UP000015559">
    <property type="component" value="Chromosome"/>
</dbReference>
<proteinExistence type="predicted"/>
<dbReference type="InterPro" id="IPR001303">
    <property type="entry name" value="Aldolase_II/adducin_N"/>
</dbReference>
<dbReference type="Pfam" id="PF00596">
    <property type="entry name" value="Aldolase_II"/>
    <property type="match status" value="1"/>
</dbReference>
<name>S6AIL5_SULDS</name>